<dbReference type="Gene3D" id="2.60.120.260">
    <property type="entry name" value="Galactose-binding domain-like"/>
    <property type="match status" value="1"/>
</dbReference>
<dbReference type="PANTHER" id="PTHR31776:SF0">
    <property type="entry name" value="ALPHA-L-ARABINOFURANOSIDASE 1"/>
    <property type="match status" value="1"/>
</dbReference>
<dbReference type="SUPFAM" id="SSF51445">
    <property type="entry name" value="(Trans)glycosidases"/>
    <property type="match status" value="1"/>
</dbReference>
<dbReference type="STRING" id="1263082.A0A068SB22"/>
<dbReference type="EC" id="3.2.1.55" evidence="4"/>
<dbReference type="Pfam" id="PF22848">
    <property type="entry name" value="ASD1_dom"/>
    <property type="match status" value="1"/>
</dbReference>
<dbReference type="InterPro" id="IPR013780">
    <property type="entry name" value="Glyco_hydro_b"/>
</dbReference>
<dbReference type="VEuPathDB" id="FungiDB:LCOR_09336.1"/>
<sequence length="617" mass="69301">MAQTLTIRNDVPGNSSTPNLYGLMYEDINRCGDSGIYAQMLRNWNFQANDTGGAADLEFWNVLGGDKAASIALDAKHGLNDINTNSLRLDVKSVSDGRVGISNEGWWGIRVQPDETYKASFFAKASDGFSGPLNVTLESSSGTVLASASVDGLSDTFQKFNVELKADVKEVSTDNVFGVSVDSKDAEGKSLWFQVFTLFGDTYNDRENGLRPDLAETLKGLNPHFFRFPGGNNLEGMSIDQRWKWNETVGPLEERKGRFGNWEYWNTNGQGLLDYMYLTEDLGMTPVLDVWAGYALDDSSVPEDELEPYIEEVMNELEYLMGDTSTEYGKLRAEHGREEPFEIPYIEIGNEDWFSTTYEYRYRAFYDAITAKYPDAKIISTAAQESRPYDLIDDHFYVTSAEMIDKFNYYDNYARSGNGSGIFVGEFATNTKGCCGTSPASMEAALADSVFITGLERNSDFVKMIAYAPYIKRHEQEQWDPDMIHFDTEKVWVAPFYYVMQMYNKYDFDTILQVDADGINFGPLYWVAGSNKEKNQIYVKAVNVGGDEQSVSFNFKGLNVKKNGEAHIVAGQPDDENTIDSPDTIQPKTSKFKTSNKSSLDYTFEPYSATVLVLDIN</sequence>
<accession>A0A068SB22</accession>
<evidence type="ECO:0000259" key="8">
    <source>
        <dbReference type="SMART" id="SM00813"/>
    </source>
</evidence>
<keyword evidence="5" id="KW-0732">Signal</keyword>
<dbReference type="GO" id="GO:0046373">
    <property type="term" value="P:L-arabinose metabolic process"/>
    <property type="evidence" value="ECO:0007669"/>
    <property type="project" value="InterPro"/>
</dbReference>
<dbReference type="SMART" id="SM00813">
    <property type="entry name" value="Alpha-L-AF_C"/>
    <property type="match status" value="1"/>
</dbReference>
<comment type="pathway">
    <text evidence="2">Glycan metabolism; L-arabinan degradation.</text>
</comment>
<reference evidence="9" key="1">
    <citation type="submission" date="2013-08" db="EMBL/GenBank/DDBJ databases">
        <title>Gene expansion shapes genome architecture in the human pathogen Lichtheimia corymbifera: an evolutionary genomics analysis in the ancient terrestrial Mucorales (Mucoromycotina).</title>
        <authorList>
            <person name="Schwartze V.U."/>
            <person name="Winter S."/>
            <person name="Shelest E."/>
            <person name="Marcet-Houben M."/>
            <person name="Horn F."/>
            <person name="Wehner S."/>
            <person name="Hoffmann K."/>
            <person name="Riege K."/>
            <person name="Sammeth M."/>
            <person name="Nowrousian M."/>
            <person name="Valiante V."/>
            <person name="Linde J."/>
            <person name="Jacobsen I.D."/>
            <person name="Marz M."/>
            <person name="Brakhage A.A."/>
            <person name="Gabaldon T."/>
            <person name="Bocker S."/>
            <person name="Voigt K."/>
        </authorList>
    </citation>
    <scope>NUCLEOTIDE SEQUENCE [LARGE SCALE GENOMIC DNA]</scope>
    <source>
        <strain evidence="9">FSU 9682</strain>
    </source>
</reference>
<gene>
    <name evidence="9" type="ORF">LCOR_09336.1</name>
</gene>
<comment type="catalytic activity">
    <reaction evidence="1">
        <text>Hydrolysis of terminal non-reducing alpha-L-arabinofuranoside residues in alpha-L-arabinosides.</text>
        <dbReference type="EC" id="3.2.1.55"/>
    </reaction>
</comment>
<dbReference type="GO" id="GO:0046556">
    <property type="term" value="F:alpha-L-arabinofuranosidase activity"/>
    <property type="evidence" value="ECO:0007669"/>
    <property type="project" value="UniProtKB-EC"/>
</dbReference>
<evidence type="ECO:0000256" key="4">
    <source>
        <dbReference type="ARBA" id="ARBA00012670"/>
    </source>
</evidence>
<protein>
    <recommendedName>
        <fullName evidence="4">non-reducing end alpha-L-arabinofuranosidase</fullName>
        <ecNumber evidence="4">3.2.1.55</ecNumber>
    </recommendedName>
</protein>
<evidence type="ECO:0000256" key="5">
    <source>
        <dbReference type="ARBA" id="ARBA00022729"/>
    </source>
</evidence>
<evidence type="ECO:0000256" key="6">
    <source>
        <dbReference type="ARBA" id="ARBA00022801"/>
    </source>
</evidence>
<dbReference type="InterPro" id="IPR008979">
    <property type="entry name" value="Galactose-bd-like_sf"/>
</dbReference>
<comment type="similarity">
    <text evidence="3">Belongs to the glycosyl hydrolase 51 family.</text>
</comment>
<dbReference type="SUPFAM" id="SSF49785">
    <property type="entry name" value="Galactose-binding domain-like"/>
    <property type="match status" value="1"/>
</dbReference>
<proteinExistence type="inferred from homology"/>
<dbReference type="InterPro" id="IPR051563">
    <property type="entry name" value="Glycosyl_Hydrolase_51"/>
</dbReference>
<dbReference type="Pfam" id="PF06964">
    <property type="entry name" value="Alpha-L-AF_C"/>
    <property type="match status" value="1"/>
</dbReference>
<keyword evidence="10" id="KW-1185">Reference proteome</keyword>
<name>A0A068SB22_9FUNG</name>
<dbReference type="GO" id="GO:0031222">
    <property type="term" value="P:arabinan catabolic process"/>
    <property type="evidence" value="ECO:0007669"/>
    <property type="project" value="UniProtKB-UniPathway"/>
</dbReference>
<evidence type="ECO:0000256" key="1">
    <source>
        <dbReference type="ARBA" id="ARBA00001462"/>
    </source>
</evidence>
<evidence type="ECO:0000256" key="2">
    <source>
        <dbReference type="ARBA" id="ARBA00004834"/>
    </source>
</evidence>
<dbReference type="EMBL" id="CBTN010000057">
    <property type="protein sequence ID" value="CDH58476.1"/>
    <property type="molecule type" value="Genomic_DNA"/>
</dbReference>
<dbReference type="InterPro" id="IPR017853">
    <property type="entry name" value="GH"/>
</dbReference>
<dbReference type="OrthoDB" id="406864at2759"/>
<keyword evidence="7" id="KW-0325">Glycoprotein</keyword>
<evidence type="ECO:0000313" key="10">
    <source>
        <dbReference type="Proteomes" id="UP000027586"/>
    </source>
</evidence>
<dbReference type="UniPathway" id="UPA00667"/>
<dbReference type="InterPro" id="IPR010720">
    <property type="entry name" value="Alpha-L-AF_C"/>
</dbReference>
<dbReference type="PANTHER" id="PTHR31776">
    <property type="entry name" value="ALPHA-L-ARABINOFURANOSIDASE 1"/>
    <property type="match status" value="1"/>
</dbReference>
<evidence type="ECO:0000256" key="7">
    <source>
        <dbReference type="ARBA" id="ARBA00023180"/>
    </source>
</evidence>
<dbReference type="Gene3D" id="3.20.20.80">
    <property type="entry name" value="Glycosidases"/>
    <property type="match status" value="1"/>
</dbReference>
<dbReference type="Gene3D" id="2.60.40.1180">
    <property type="entry name" value="Golgi alpha-mannosidase II"/>
    <property type="match status" value="1"/>
</dbReference>
<keyword evidence="6" id="KW-0378">Hydrolase</keyword>
<feature type="domain" description="Alpha-L-arabinofuranosidase C-terminal" evidence="8">
    <location>
        <begin position="425"/>
        <end position="608"/>
    </location>
</feature>
<evidence type="ECO:0000256" key="3">
    <source>
        <dbReference type="ARBA" id="ARBA00007186"/>
    </source>
</evidence>
<evidence type="ECO:0000313" key="9">
    <source>
        <dbReference type="EMBL" id="CDH58476.1"/>
    </source>
</evidence>
<organism evidence="9 10">
    <name type="scientific">Lichtheimia corymbifera JMRC:FSU:9682</name>
    <dbReference type="NCBI Taxonomy" id="1263082"/>
    <lineage>
        <taxon>Eukaryota</taxon>
        <taxon>Fungi</taxon>
        <taxon>Fungi incertae sedis</taxon>
        <taxon>Mucoromycota</taxon>
        <taxon>Mucoromycotina</taxon>
        <taxon>Mucoromycetes</taxon>
        <taxon>Mucorales</taxon>
        <taxon>Lichtheimiaceae</taxon>
        <taxon>Lichtheimia</taxon>
    </lineage>
</organism>
<dbReference type="Proteomes" id="UP000027586">
    <property type="component" value="Unassembled WGS sequence"/>
</dbReference>
<dbReference type="SUPFAM" id="SSF51011">
    <property type="entry name" value="Glycosyl hydrolase domain"/>
    <property type="match status" value="1"/>
</dbReference>
<comment type="caution">
    <text evidence="9">The sequence shown here is derived from an EMBL/GenBank/DDBJ whole genome shotgun (WGS) entry which is preliminary data.</text>
</comment>
<dbReference type="InterPro" id="IPR055235">
    <property type="entry name" value="ASD1_cat"/>
</dbReference>
<dbReference type="AlphaFoldDB" id="A0A068SB22"/>